<dbReference type="EMBL" id="CAUM01000148">
    <property type="protein sequence ID" value="CCV08667.1"/>
    <property type="molecule type" value="Genomic_DNA"/>
</dbReference>
<sequence>MRQLACWRSAARQRLEGFGGVFQDAHRLGLLFFGRIDDVAERRAQAVAHSTEFVALFRTAAATPPAILAVVVPAEPVARLGHLAAETLEVVEHVVDHLAVFVEMRLPGIGDREHLLVAFRRRDGIAGLFQEGQRRIDHAWTWAVDAAGALLQRLDDVIAVARRLGQQRQRNQLEIAVGQHPPGAEHVARPAASAATTAMAERAEAAATTAEPAGHMHEGAQGVLAEMMMPEIIMFVHRFLLSYVLRYILVRQTGRVSQDISYDVSGTAPAGLTC</sequence>
<keyword evidence="2" id="KW-1185">Reference proteome</keyword>
<dbReference type="Proteomes" id="UP000012062">
    <property type="component" value="Unassembled WGS sequence"/>
</dbReference>
<comment type="caution">
    <text evidence="1">The sequence shown here is derived from an EMBL/GenBank/DDBJ whole genome shotgun (WGS) entry which is preliminary data.</text>
</comment>
<evidence type="ECO:0000313" key="1">
    <source>
        <dbReference type="EMBL" id="CCV08667.1"/>
    </source>
</evidence>
<evidence type="ECO:0000313" key="2">
    <source>
        <dbReference type="Proteomes" id="UP000012062"/>
    </source>
</evidence>
<organism evidence="1 2">
    <name type="scientific">Mesorhizobium metallidurans STM 2683</name>
    <dbReference type="NCBI Taxonomy" id="1297569"/>
    <lineage>
        <taxon>Bacteria</taxon>
        <taxon>Pseudomonadati</taxon>
        <taxon>Pseudomonadota</taxon>
        <taxon>Alphaproteobacteria</taxon>
        <taxon>Hyphomicrobiales</taxon>
        <taxon>Phyllobacteriaceae</taxon>
        <taxon>Mesorhizobium</taxon>
    </lineage>
</organism>
<name>M5EWP2_9HYPH</name>
<reference evidence="1 2" key="1">
    <citation type="submission" date="2013-02" db="EMBL/GenBank/DDBJ databases">
        <authorList>
            <person name="Genoscope - CEA"/>
        </authorList>
    </citation>
    <scope>NUCLEOTIDE SEQUENCE [LARGE SCALE GENOMIC DNA]</scope>
    <source>
        <strain evidence="1 2">STM 2683</strain>
    </source>
</reference>
<protein>
    <submittedName>
        <fullName evidence="1">Uncharacterized protein</fullName>
    </submittedName>
</protein>
<accession>M5EWP2</accession>
<proteinExistence type="predicted"/>
<dbReference type="AlphaFoldDB" id="M5EWP2"/>
<gene>
    <name evidence="1" type="ORF">MESS2_780014</name>
</gene>